<dbReference type="InterPro" id="IPR014014">
    <property type="entry name" value="RNA_helicase_DEAD_Q_motif"/>
</dbReference>
<feature type="compositionally biased region" description="Polar residues" evidence="8">
    <location>
        <begin position="7"/>
        <end position="20"/>
    </location>
</feature>
<feature type="short sequence motif" description="Q motif" evidence="7">
    <location>
        <begin position="84"/>
        <end position="113"/>
    </location>
</feature>
<evidence type="ECO:0000256" key="7">
    <source>
        <dbReference type="PROSITE-ProRule" id="PRU00552"/>
    </source>
</evidence>
<keyword evidence="2" id="KW-0547">Nucleotide-binding</keyword>
<dbReference type="Pfam" id="PF00270">
    <property type="entry name" value="DEAD"/>
    <property type="match status" value="1"/>
</dbReference>
<evidence type="ECO:0000256" key="5">
    <source>
        <dbReference type="ARBA" id="ARBA00022840"/>
    </source>
</evidence>
<dbReference type="CDD" id="cd17963">
    <property type="entry name" value="DEADc_DDX19_DDX25"/>
    <property type="match status" value="1"/>
</dbReference>
<dbReference type="PROSITE" id="PS51194">
    <property type="entry name" value="HELICASE_CTER"/>
    <property type="match status" value="1"/>
</dbReference>
<evidence type="ECO:0000256" key="2">
    <source>
        <dbReference type="ARBA" id="ARBA00022741"/>
    </source>
</evidence>
<dbReference type="EC" id="3.6.4.13" evidence="1"/>
<sequence>MAATAADSATPTISAADTTTHLADLKHDAVEEPSSSSKSEEKIASEIEIGNLTINESNNKFFHDPESSNIKTITSGETPYASAFTFEELNLLPELLKGLYVEMKYEKPSKIQAISLPMILNPPYLDLIAQAHNGSGKTACFTLGMLSRIDPKLKAPQAICICPTRELAIQNLEVLRKMGKYSGITSECEIHTGKKQTIRPPITSQIVIGTPGTIGHRIRANKLSLSYLKILVLDEADHMLAEDGFKADSVHIMDKIRCVNPQCQVLFFSATFNVTVKEFAAKIVKGNHNQLFVKKEELSLQSVKQYKVNCPDELAKVMVIKDRILEFGERVGQTIIFVRTRNSAMTLHRTLVEIGYDVTTIQGALKQEDRDKIVKEFKDGLTQVLISTDLLARGFDQDQVNLVINYDLPVKHNHPTEPDCEVYMHRIGRAGRFGRKGAVFNLLCGDADEMIMTKIKTHFGTEIEEVPDWRNEEDFVVALRSAGLL</sequence>
<dbReference type="GO" id="GO:0003724">
    <property type="term" value="F:RNA helicase activity"/>
    <property type="evidence" value="ECO:0007669"/>
    <property type="project" value="UniProtKB-EC"/>
</dbReference>
<dbReference type="GO" id="GO:0003723">
    <property type="term" value="F:RNA binding"/>
    <property type="evidence" value="ECO:0007669"/>
    <property type="project" value="UniProtKB-KW"/>
</dbReference>
<protein>
    <recommendedName>
        <fullName evidence="1">RNA helicase</fullName>
        <ecNumber evidence="1">3.6.4.13</ecNumber>
    </recommendedName>
</protein>
<gene>
    <name evidence="12" type="ORF">EPI10_022313</name>
</gene>
<dbReference type="PROSITE" id="PS51195">
    <property type="entry name" value="Q_MOTIF"/>
    <property type="match status" value="1"/>
</dbReference>
<dbReference type="PROSITE" id="PS51192">
    <property type="entry name" value="HELICASE_ATP_BIND_1"/>
    <property type="match status" value="1"/>
</dbReference>
<evidence type="ECO:0000256" key="1">
    <source>
        <dbReference type="ARBA" id="ARBA00012552"/>
    </source>
</evidence>
<dbReference type="SMART" id="SM00490">
    <property type="entry name" value="HELICc"/>
    <property type="match status" value="1"/>
</dbReference>
<evidence type="ECO:0000256" key="4">
    <source>
        <dbReference type="ARBA" id="ARBA00022806"/>
    </source>
</evidence>
<evidence type="ECO:0000313" key="13">
    <source>
        <dbReference type="Proteomes" id="UP000325315"/>
    </source>
</evidence>
<dbReference type="CDD" id="cd18787">
    <property type="entry name" value="SF2_C_DEAD"/>
    <property type="match status" value="1"/>
</dbReference>
<reference evidence="13" key="1">
    <citation type="journal article" date="2019" name="Plant Biotechnol. J.">
        <title>Genome sequencing of the Australian wild diploid species Gossypium australe highlights disease resistance and delayed gland morphogenesis.</title>
        <authorList>
            <person name="Cai Y."/>
            <person name="Cai X."/>
            <person name="Wang Q."/>
            <person name="Wang P."/>
            <person name="Zhang Y."/>
            <person name="Cai C."/>
            <person name="Xu Y."/>
            <person name="Wang K."/>
            <person name="Zhou Z."/>
            <person name="Wang C."/>
            <person name="Geng S."/>
            <person name="Li B."/>
            <person name="Dong Q."/>
            <person name="Hou Y."/>
            <person name="Wang H."/>
            <person name="Ai P."/>
            <person name="Liu Z."/>
            <person name="Yi F."/>
            <person name="Sun M."/>
            <person name="An G."/>
            <person name="Cheng J."/>
            <person name="Zhang Y."/>
            <person name="Shi Q."/>
            <person name="Xie Y."/>
            <person name="Shi X."/>
            <person name="Chang Y."/>
            <person name="Huang F."/>
            <person name="Chen Y."/>
            <person name="Hong S."/>
            <person name="Mi L."/>
            <person name="Sun Q."/>
            <person name="Zhang L."/>
            <person name="Zhou B."/>
            <person name="Peng R."/>
            <person name="Zhang X."/>
            <person name="Liu F."/>
        </authorList>
    </citation>
    <scope>NUCLEOTIDE SEQUENCE [LARGE SCALE GENOMIC DNA]</scope>
    <source>
        <strain evidence="13">cv. PA1801</strain>
    </source>
</reference>
<dbReference type="InterPro" id="IPR027417">
    <property type="entry name" value="P-loop_NTPase"/>
</dbReference>
<dbReference type="InterPro" id="IPR001650">
    <property type="entry name" value="Helicase_C-like"/>
</dbReference>
<keyword evidence="6" id="KW-0694">RNA-binding</keyword>
<feature type="domain" description="DEAD-box RNA helicase Q" evidence="11">
    <location>
        <begin position="84"/>
        <end position="113"/>
    </location>
</feature>
<comment type="caution">
    <text evidence="12">The sequence shown here is derived from an EMBL/GenBank/DDBJ whole genome shotgun (WGS) entry which is preliminary data.</text>
</comment>
<dbReference type="GO" id="GO:0005524">
    <property type="term" value="F:ATP binding"/>
    <property type="evidence" value="ECO:0007669"/>
    <property type="project" value="UniProtKB-KW"/>
</dbReference>
<organism evidence="12 13">
    <name type="scientific">Gossypium australe</name>
    <dbReference type="NCBI Taxonomy" id="47621"/>
    <lineage>
        <taxon>Eukaryota</taxon>
        <taxon>Viridiplantae</taxon>
        <taxon>Streptophyta</taxon>
        <taxon>Embryophyta</taxon>
        <taxon>Tracheophyta</taxon>
        <taxon>Spermatophyta</taxon>
        <taxon>Magnoliopsida</taxon>
        <taxon>eudicotyledons</taxon>
        <taxon>Gunneridae</taxon>
        <taxon>Pentapetalae</taxon>
        <taxon>rosids</taxon>
        <taxon>malvids</taxon>
        <taxon>Malvales</taxon>
        <taxon>Malvaceae</taxon>
        <taxon>Malvoideae</taxon>
        <taxon>Gossypium</taxon>
    </lineage>
</organism>
<evidence type="ECO:0000259" key="10">
    <source>
        <dbReference type="PROSITE" id="PS51194"/>
    </source>
</evidence>
<dbReference type="Pfam" id="PF00271">
    <property type="entry name" value="Helicase_C"/>
    <property type="match status" value="1"/>
</dbReference>
<keyword evidence="4 12" id="KW-0347">Helicase</keyword>
<dbReference type="EMBL" id="SMMG02000003">
    <property type="protein sequence ID" value="KAA3481999.1"/>
    <property type="molecule type" value="Genomic_DNA"/>
</dbReference>
<evidence type="ECO:0000259" key="9">
    <source>
        <dbReference type="PROSITE" id="PS51192"/>
    </source>
</evidence>
<evidence type="ECO:0000259" key="11">
    <source>
        <dbReference type="PROSITE" id="PS51195"/>
    </source>
</evidence>
<evidence type="ECO:0000256" key="3">
    <source>
        <dbReference type="ARBA" id="ARBA00022801"/>
    </source>
</evidence>
<keyword evidence="13" id="KW-1185">Reference proteome</keyword>
<keyword evidence="3" id="KW-0378">Hydrolase</keyword>
<feature type="region of interest" description="Disordered" evidence="8">
    <location>
        <begin position="1"/>
        <end position="20"/>
    </location>
</feature>
<evidence type="ECO:0000256" key="8">
    <source>
        <dbReference type="SAM" id="MobiDB-lite"/>
    </source>
</evidence>
<dbReference type="AlphaFoldDB" id="A0A5B6WJK8"/>
<proteinExistence type="predicted"/>
<keyword evidence="5" id="KW-0067">ATP-binding</keyword>
<dbReference type="InterPro" id="IPR014001">
    <property type="entry name" value="Helicase_ATP-bd"/>
</dbReference>
<dbReference type="InterPro" id="IPR011545">
    <property type="entry name" value="DEAD/DEAH_box_helicase_dom"/>
</dbReference>
<accession>A0A5B6WJK8</accession>
<dbReference type="PANTHER" id="PTHR47958">
    <property type="entry name" value="ATP-DEPENDENT RNA HELICASE DBP3"/>
    <property type="match status" value="1"/>
</dbReference>
<dbReference type="OrthoDB" id="10265785at2759"/>
<dbReference type="Gene3D" id="3.40.50.300">
    <property type="entry name" value="P-loop containing nucleotide triphosphate hydrolases"/>
    <property type="match status" value="2"/>
</dbReference>
<dbReference type="Proteomes" id="UP000325315">
    <property type="component" value="Unassembled WGS sequence"/>
</dbReference>
<feature type="domain" description="Helicase C-terminal" evidence="10">
    <location>
        <begin position="319"/>
        <end position="474"/>
    </location>
</feature>
<dbReference type="SUPFAM" id="SSF52540">
    <property type="entry name" value="P-loop containing nucleoside triphosphate hydrolases"/>
    <property type="match status" value="1"/>
</dbReference>
<feature type="domain" description="Helicase ATP-binding" evidence="9">
    <location>
        <begin position="118"/>
        <end position="290"/>
    </location>
</feature>
<evidence type="ECO:0000256" key="6">
    <source>
        <dbReference type="ARBA" id="ARBA00022884"/>
    </source>
</evidence>
<dbReference type="SMART" id="SM00487">
    <property type="entry name" value="DEXDc"/>
    <property type="match status" value="1"/>
</dbReference>
<dbReference type="GO" id="GO:0016787">
    <property type="term" value="F:hydrolase activity"/>
    <property type="evidence" value="ECO:0007669"/>
    <property type="project" value="UniProtKB-KW"/>
</dbReference>
<evidence type="ECO:0000313" key="12">
    <source>
        <dbReference type="EMBL" id="KAA3481999.1"/>
    </source>
</evidence>
<name>A0A5B6WJK8_9ROSI</name>